<sequence length="101" mass="12307">EKFNLSNEPHVNMAIEDHMKRRYYTWRYNLHQKFLAYGSEEALENRPQTVGEDDWNYLVQLWQKDEWKKSSAKNKENRKKLKITHCAGTKAFSRIRYENIL</sequence>
<dbReference type="PANTHER" id="PTHR33144:SF50">
    <property type="entry name" value="OS03G0714750 PROTEIN"/>
    <property type="match status" value="1"/>
</dbReference>
<reference evidence="2" key="1">
    <citation type="submission" date="2025-08" db="UniProtKB">
        <authorList>
            <consortium name="RefSeq"/>
        </authorList>
    </citation>
    <scope>IDENTIFICATION</scope>
</reference>
<accession>A0A6P5SCB1</accession>
<feature type="non-terminal residue" evidence="2">
    <location>
        <position position="1"/>
    </location>
</feature>
<dbReference type="GeneID" id="110757273"/>
<protein>
    <submittedName>
        <fullName evidence="2">Uncharacterized protein LOC110757273</fullName>
    </submittedName>
</protein>
<dbReference type="Proteomes" id="UP000515124">
    <property type="component" value="Unplaced"/>
</dbReference>
<organism evidence="1 2">
    <name type="scientific">Prunus avium</name>
    <name type="common">Cherry</name>
    <name type="synonym">Cerasus avium</name>
    <dbReference type="NCBI Taxonomy" id="42229"/>
    <lineage>
        <taxon>Eukaryota</taxon>
        <taxon>Viridiplantae</taxon>
        <taxon>Streptophyta</taxon>
        <taxon>Embryophyta</taxon>
        <taxon>Tracheophyta</taxon>
        <taxon>Spermatophyta</taxon>
        <taxon>Magnoliopsida</taxon>
        <taxon>eudicotyledons</taxon>
        <taxon>Gunneridae</taxon>
        <taxon>Pentapetalae</taxon>
        <taxon>rosids</taxon>
        <taxon>fabids</taxon>
        <taxon>Rosales</taxon>
        <taxon>Rosaceae</taxon>
        <taxon>Amygdaloideae</taxon>
        <taxon>Amygdaleae</taxon>
        <taxon>Prunus</taxon>
    </lineage>
</organism>
<dbReference type="AlphaFoldDB" id="A0A6P5SCB1"/>
<evidence type="ECO:0000313" key="2">
    <source>
        <dbReference type="RefSeq" id="XP_021814540.1"/>
    </source>
</evidence>
<keyword evidence="1" id="KW-1185">Reference proteome</keyword>
<gene>
    <name evidence="2" type="primary">LOC110757273</name>
</gene>
<dbReference type="RefSeq" id="XP_021814540.1">
    <property type="nucleotide sequence ID" value="XM_021958848.1"/>
</dbReference>
<evidence type="ECO:0000313" key="1">
    <source>
        <dbReference type="Proteomes" id="UP000515124"/>
    </source>
</evidence>
<dbReference type="Pfam" id="PF03004">
    <property type="entry name" value="Transposase_24"/>
    <property type="match status" value="1"/>
</dbReference>
<name>A0A6P5SCB1_PRUAV</name>
<dbReference type="PANTHER" id="PTHR33144">
    <property type="entry name" value="OS10G0409366 PROTEIN-RELATED"/>
    <property type="match status" value="1"/>
</dbReference>
<proteinExistence type="predicted"/>
<dbReference type="InterPro" id="IPR004252">
    <property type="entry name" value="Probable_transposase_24"/>
</dbReference>
<dbReference type="KEGG" id="pavi:110757273"/>